<dbReference type="Proteomes" id="UP000662904">
    <property type="component" value="Chromosome"/>
</dbReference>
<evidence type="ECO:0000256" key="1">
    <source>
        <dbReference type="SAM" id="Coils"/>
    </source>
</evidence>
<feature type="coiled-coil region" evidence="1">
    <location>
        <begin position="940"/>
        <end position="971"/>
    </location>
</feature>
<sequence length="1126" mass="127531">MKLSDVIVLNKKFARSINLERDKSELDVLNNYQVTAKAQEVMERFIAALGDEKVTAWSLVGPYGMGKSAFLNFLLAVTGPQTSSLTQTALHKLKLSNQELYDRFLEKKEQITGEAGFFRVPIVASFESMNTTLARGLQSAVSQSELKNKDKIRTNIDEMLQNGSIEPNELLTLFKAVAKLAETPLVIVIDELGKNLEYLSYHCHNGDLFILQQLAEMNNVYLWVCLHQAFDEYMSGFSAVQQQEWNKVQGRFEEISFIESTAQMLNLIKTILNHNFKEDLQKRVKEWEMRIKESLENISVAGKEYLDVDSMVRLYPLHPLTSLALIELCRRFAQNERTLVSFLSSGHMYALPAQIERMYFDPDKRLPAVGLDCLYDYFFQFSHTSLANRPATQRWVEINDIIQSADQFSEEESVLLKNIGILNLLAGSLGLKASFEVIASIMEYSYLWAPEKVKKILDFLDQRGVIFYRDYAGEFRLWEGSDFDVSGAIDKEKSKLSLGSLEEILEANLPLSPIIAARYAHQKGIMRRFERRWLDVESLSDKLAPQKGFDGLLIYCYGTQKEPGKVPKVCSDGRPILVAHAPVKETLSEIALEIVACQRVLENYHQLTHDKVARKEVNFRLRVSQDRFREYLARAFAPGAAGLLWYTEGEKCQILSRRELSVKISELCQAYYKYAPTIKNEIISSEKLSSAAVRARRKLVEAMATRAEEENLGFTGWGPEVAIYKSLLLAKGLHIKNKKTGTWQLTLEGTDPNLNKAWEELDQLLEKTDDQGVSVAAMLDRLREIPFGLKQGPALIYISLYLLVNAENLTVFREGAYHPYLSAADMALLLKRPELFTVKKFITNGMQEKVFAAYKAVLKKSQIKTDPNLRNATMLGVLGPLMKFVDQLPRYSKQTRNISMRSQRVRSVIANAVDPLSFLFEDLPKALGIDIDGKSADTWVEDLENSLRSTLSELGQAYERLNKRIQETLLKSFPSLSLEQLCSSQRTIAQNLITICDATDLKPVLQAMARDESNVEDWVRGIAGAVVKKPVDAWKDQDLAVFEAKLADYAERIKQLETLATAHDLPIENVQMISVMKSDGNIKREVVRIDNSDPEVERILEQILALPQEKSRAVLALLADKIMLGG</sequence>
<organism evidence="2 3">
    <name type="scientific">Koleobacter methoxysyntrophicus</name>
    <dbReference type="NCBI Taxonomy" id="2751313"/>
    <lineage>
        <taxon>Bacteria</taxon>
        <taxon>Bacillati</taxon>
        <taxon>Bacillota</taxon>
        <taxon>Clostridia</taxon>
        <taxon>Koleobacterales</taxon>
        <taxon>Koleobacteraceae</taxon>
        <taxon>Koleobacter</taxon>
    </lineage>
</organism>
<dbReference type="SUPFAM" id="SSF52540">
    <property type="entry name" value="P-loop containing nucleoside triphosphate hydrolases"/>
    <property type="match status" value="1"/>
</dbReference>
<name>A0A8A0RP20_9FIRM</name>
<keyword evidence="3" id="KW-1185">Reference proteome</keyword>
<dbReference type="InterPro" id="IPR027417">
    <property type="entry name" value="P-loop_NTPase"/>
</dbReference>
<dbReference type="EMBL" id="CP059066">
    <property type="protein sequence ID" value="QSQ10145.1"/>
    <property type="molecule type" value="Genomic_DNA"/>
</dbReference>
<proteinExistence type="predicted"/>
<dbReference type="KEGG" id="kme:H0A61_02544"/>
<keyword evidence="1" id="KW-0175">Coiled coil</keyword>
<dbReference type="RefSeq" id="WP_206707462.1">
    <property type="nucleotide sequence ID" value="NZ_CP059066.1"/>
</dbReference>
<evidence type="ECO:0000313" key="3">
    <source>
        <dbReference type="Proteomes" id="UP000662904"/>
    </source>
</evidence>
<accession>A0A8A0RP20</accession>
<protein>
    <submittedName>
        <fullName evidence="2">Uncharacterized protein</fullName>
    </submittedName>
</protein>
<gene>
    <name evidence="2" type="ORF">H0A61_02544</name>
</gene>
<dbReference type="AlphaFoldDB" id="A0A8A0RP20"/>
<evidence type="ECO:0000313" key="2">
    <source>
        <dbReference type="EMBL" id="QSQ10145.1"/>
    </source>
</evidence>
<reference evidence="2" key="1">
    <citation type="submission" date="2020-07" db="EMBL/GenBank/DDBJ databases">
        <title>Koleobacter methoxysyntrophicus gen. nov., sp. nov., a novel anaerobic bacterium isolated from deep subsurface oil field and proposal of Koleobacterales ord. nov. in the phylum Firmicutes.</title>
        <authorList>
            <person name="Sakamoto S."/>
            <person name="Tamaki H."/>
        </authorList>
    </citation>
    <scope>NUCLEOTIDE SEQUENCE</scope>
    <source>
        <strain evidence="2">NRmbB1</strain>
    </source>
</reference>